<dbReference type="InterPro" id="IPR005545">
    <property type="entry name" value="YCII"/>
</dbReference>
<dbReference type="Pfam" id="PF03795">
    <property type="entry name" value="YCII"/>
    <property type="match status" value="1"/>
</dbReference>
<protein>
    <submittedName>
        <fullName evidence="3">YciI family protein</fullName>
    </submittedName>
</protein>
<gene>
    <name evidence="3" type="ORF">IV417_10055</name>
</gene>
<proteinExistence type="inferred from homology"/>
<comment type="caution">
    <text evidence="3">The sequence shown here is derived from an EMBL/GenBank/DDBJ whole genome shotgun (WGS) entry which is preliminary data.</text>
</comment>
<dbReference type="AlphaFoldDB" id="A0AAP2G4B9"/>
<feature type="domain" description="YCII-related" evidence="2">
    <location>
        <begin position="1"/>
        <end position="87"/>
    </location>
</feature>
<reference evidence="3 4" key="1">
    <citation type="journal article" date="2021" name="Arch. Microbiol.">
        <title>Harenicola maris gen. nov., sp. nov. isolated from the Sea of Japan shallow sediments.</title>
        <authorList>
            <person name="Romanenko L.A."/>
            <person name="Kurilenko V.V."/>
            <person name="Chernysheva N.Y."/>
            <person name="Tekutyeva L.A."/>
            <person name="Velansky P.V."/>
            <person name="Svetashev V.I."/>
            <person name="Isaeva M.P."/>
        </authorList>
    </citation>
    <scope>NUCLEOTIDE SEQUENCE [LARGE SCALE GENOMIC DNA]</scope>
    <source>
        <strain evidence="3 4">KMM 3653</strain>
    </source>
</reference>
<sequence>MQVALICRDKPNSLDTRMANRPAHLDYLKSSGDMVLQAGALPNAEGTPTGSLIVLEVASLTDAKDWATNDPYAKAGLFEDVHIAEWKKVIG</sequence>
<dbReference type="InterPro" id="IPR051807">
    <property type="entry name" value="Sec-metab_biosynth-assoc"/>
</dbReference>
<comment type="similarity">
    <text evidence="1">Belongs to the YciI family.</text>
</comment>
<dbReference type="PANTHER" id="PTHR33606:SF3">
    <property type="entry name" value="PROTEIN YCII"/>
    <property type="match status" value="1"/>
</dbReference>
<dbReference type="PANTHER" id="PTHR33606">
    <property type="entry name" value="PROTEIN YCII"/>
    <property type="match status" value="1"/>
</dbReference>
<dbReference type="Gene3D" id="3.30.70.1060">
    <property type="entry name" value="Dimeric alpha+beta barrel"/>
    <property type="match status" value="1"/>
</dbReference>
<keyword evidence="4" id="KW-1185">Reference proteome</keyword>
<dbReference type="InterPro" id="IPR011008">
    <property type="entry name" value="Dimeric_a/b-barrel"/>
</dbReference>
<organism evidence="3 4">
    <name type="scientific">Harenicola maris</name>
    <dbReference type="NCBI Taxonomy" id="2841044"/>
    <lineage>
        <taxon>Bacteria</taxon>
        <taxon>Pseudomonadati</taxon>
        <taxon>Pseudomonadota</taxon>
        <taxon>Alphaproteobacteria</taxon>
        <taxon>Rhodobacterales</taxon>
        <taxon>Paracoccaceae</taxon>
        <taxon>Harenicola</taxon>
    </lineage>
</organism>
<name>A0AAP2G4B9_9RHOB</name>
<dbReference type="RefSeq" id="WP_327793957.1">
    <property type="nucleotide sequence ID" value="NZ_JADQAZ010000002.1"/>
</dbReference>
<dbReference type="EMBL" id="JADQAZ010000002">
    <property type="protein sequence ID" value="MBT0957733.1"/>
    <property type="molecule type" value="Genomic_DNA"/>
</dbReference>
<dbReference type="Proteomes" id="UP001315686">
    <property type="component" value="Unassembled WGS sequence"/>
</dbReference>
<evidence type="ECO:0000256" key="1">
    <source>
        <dbReference type="ARBA" id="ARBA00007689"/>
    </source>
</evidence>
<evidence type="ECO:0000313" key="3">
    <source>
        <dbReference type="EMBL" id="MBT0957733.1"/>
    </source>
</evidence>
<evidence type="ECO:0000259" key="2">
    <source>
        <dbReference type="Pfam" id="PF03795"/>
    </source>
</evidence>
<accession>A0AAP2G4B9</accession>
<evidence type="ECO:0000313" key="4">
    <source>
        <dbReference type="Proteomes" id="UP001315686"/>
    </source>
</evidence>
<dbReference type="SUPFAM" id="SSF54909">
    <property type="entry name" value="Dimeric alpha+beta barrel"/>
    <property type="match status" value="1"/>
</dbReference>